<dbReference type="EMBL" id="BOPG01000024">
    <property type="protein sequence ID" value="GIJ56553.1"/>
    <property type="molecule type" value="Genomic_DNA"/>
</dbReference>
<dbReference type="InterPro" id="IPR013320">
    <property type="entry name" value="ConA-like_dom_sf"/>
</dbReference>
<evidence type="ECO:0000256" key="1">
    <source>
        <dbReference type="SAM" id="Phobius"/>
    </source>
</evidence>
<proteinExistence type="predicted"/>
<dbReference type="PANTHER" id="PTHR37305:SF1">
    <property type="entry name" value="MEMBRANE PROTEIN"/>
    <property type="match status" value="1"/>
</dbReference>
<feature type="transmembrane region" description="Helical" evidence="1">
    <location>
        <begin position="304"/>
        <end position="331"/>
    </location>
</feature>
<evidence type="ECO:0008006" key="4">
    <source>
        <dbReference type="Google" id="ProtNLM"/>
    </source>
</evidence>
<comment type="caution">
    <text evidence="2">The sequence shown here is derived from an EMBL/GenBank/DDBJ whole genome shotgun (WGS) entry which is preliminary data.</text>
</comment>
<dbReference type="RefSeq" id="WP_203995069.1">
    <property type="nucleotide sequence ID" value="NZ_BOPG01000024.1"/>
</dbReference>
<feature type="transmembrane region" description="Helical" evidence="1">
    <location>
        <begin position="386"/>
        <end position="405"/>
    </location>
</feature>
<name>A0A8J3Z585_9ACTN</name>
<evidence type="ECO:0000313" key="3">
    <source>
        <dbReference type="Proteomes" id="UP000612585"/>
    </source>
</evidence>
<dbReference type="SUPFAM" id="SSF49899">
    <property type="entry name" value="Concanavalin A-like lectins/glucanases"/>
    <property type="match status" value="1"/>
</dbReference>
<organism evidence="2 3">
    <name type="scientific">Virgisporangium aurantiacum</name>
    <dbReference type="NCBI Taxonomy" id="175570"/>
    <lineage>
        <taxon>Bacteria</taxon>
        <taxon>Bacillati</taxon>
        <taxon>Actinomycetota</taxon>
        <taxon>Actinomycetes</taxon>
        <taxon>Micromonosporales</taxon>
        <taxon>Micromonosporaceae</taxon>
        <taxon>Virgisporangium</taxon>
    </lineage>
</organism>
<sequence length="464" mass="48380">MFVNLVRAEWVKLRSVRSTFICVTLAAGLMLLVSILLAANSSTDANTGPNWVSQFRFVHQPLTGDGSITARVASQQDTGPLTRAGVMIRSSTEPDSTYAALAVTPSGVRLQVDFGPDGVTRTGGGPRWLRLTRAGSTVAAAESADGVTWTTVRTVDLAALPPDAQVGLFVTSPGTKTRTVRVSAGATSSGPEIVQSTATFDNVTVTPAGPADWAALDVGPVPTQVAGGPVPGSSSRDGDTFTLTGAGNIGTLPPGGDDDIVRNSLVGTTMALIVVVVLGALVVTSEYSKGLIRTTFTVSPRRRAVLVAKGLVLTAVVFVLGSVTSFAALVFTRPTQRENGYVAPAYPDPSLTDGPVLRAVLGTGLLLAVFALIAMGVGVLVRRASVAITLVLALIIVPGVVNPFLSIEAELWVNRLTPMAGMAIQQTRERFDNPMDPWPGFGVLCAYAAVVLLLALWRLPRRDA</sequence>
<dbReference type="GO" id="GO:0140359">
    <property type="term" value="F:ABC-type transporter activity"/>
    <property type="evidence" value="ECO:0007669"/>
    <property type="project" value="InterPro"/>
</dbReference>
<dbReference type="AlphaFoldDB" id="A0A8J3Z585"/>
<keyword evidence="3" id="KW-1185">Reference proteome</keyword>
<dbReference type="GO" id="GO:0005886">
    <property type="term" value="C:plasma membrane"/>
    <property type="evidence" value="ECO:0007669"/>
    <property type="project" value="UniProtKB-SubCell"/>
</dbReference>
<keyword evidence="1" id="KW-1133">Transmembrane helix</keyword>
<evidence type="ECO:0000313" key="2">
    <source>
        <dbReference type="EMBL" id="GIJ56553.1"/>
    </source>
</evidence>
<reference evidence="2" key="1">
    <citation type="submission" date="2021-01" db="EMBL/GenBank/DDBJ databases">
        <title>Whole genome shotgun sequence of Virgisporangium aurantiacum NBRC 16421.</title>
        <authorList>
            <person name="Komaki H."/>
            <person name="Tamura T."/>
        </authorList>
    </citation>
    <scope>NUCLEOTIDE SEQUENCE</scope>
    <source>
        <strain evidence="2">NBRC 16421</strain>
    </source>
</reference>
<keyword evidence="1" id="KW-0472">Membrane</keyword>
<dbReference type="Gene3D" id="2.60.120.200">
    <property type="match status" value="1"/>
</dbReference>
<dbReference type="PANTHER" id="PTHR37305">
    <property type="entry name" value="INTEGRAL MEMBRANE PROTEIN-RELATED"/>
    <property type="match status" value="1"/>
</dbReference>
<dbReference type="Pfam" id="PF12679">
    <property type="entry name" value="ABC2_membrane_2"/>
    <property type="match status" value="1"/>
</dbReference>
<gene>
    <name evidence="2" type="ORF">Vau01_040690</name>
</gene>
<dbReference type="Proteomes" id="UP000612585">
    <property type="component" value="Unassembled WGS sequence"/>
</dbReference>
<feature type="transmembrane region" description="Helical" evidence="1">
    <location>
        <begin position="438"/>
        <end position="457"/>
    </location>
</feature>
<feature type="transmembrane region" description="Helical" evidence="1">
    <location>
        <begin position="20"/>
        <end position="39"/>
    </location>
</feature>
<feature type="transmembrane region" description="Helical" evidence="1">
    <location>
        <begin position="265"/>
        <end position="283"/>
    </location>
</feature>
<keyword evidence="1" id="KW-0812">Transmembrane</keyword>
<accession>A0A8J3Z585</accession>
<protein>
    <recommendedName>
        <fullName evidence="4">ABC-type transport system involved in multi-copper enzyme maturation, permease component</fullName>
    </recommendedName>
</protein>
<feature type="transmembrane region" description="Helical" evidence="1">
    <location>
        <begin position="356"/>
        <end position="379"/>
    </location>
</feature>